<dbReference type="GO" id="GO:0003676">
    <property type="term" value="F:nucleic acid binding"/>
    <property type="evidence" value="ECO:0007669"/>
    <property type="project" value="InterPro"/>
</dbReference>
<reference evidence="3" key="1">
    <citation type="journal article" date="2023" name="Mol. Phylogenet. Evol.">
        <title>Genome-scale phylogeny and comparative genomics of the fungal order Sordariales.</title>
        <authorList>
            <person name="Hensen N."/>
            <person name="Bonometti L."/>
            <person name="Westerberg I."/>
            <person name="Brannstrom I.O."/>
            <person name="Guillou S."/>
            <person name="Cros-Aarteil S."/>
            <person name="Calhoun S."/>
            <person name="Haridas S."/>
            <person name="Kuo A."/>
            <person name="Mondo S."/>
            <person name="Pangilinan J."/>
            <person name="Riley R."/>
            <person name="LaButti K."/>
            <person name="Andreopoulos B."/>
            <person name="Lipzen A."/>
            <person name="Chen C."/>
            <person name="Yan M."/>
            <person name="Daum C."/>
            <person name="Ng V."/>
            <person name="Clum A."/>
            <person name="Steindorff A."/>
            <person name="Ohm R.A."/>
            <person name="Martin F."/>
            <person name="Silar P."/>
            <person name="Natvig D.O."/>
            <person name="Lalanne C."/>
            <person name="Gautier V."/>
            <person name="Ament-Velasquez S.L."/>
            <person name="Kruys A."/>
            <person name="Hutchinson M.I."/>
            <person name="Powell A.J."/>
            <person name="Barry K."/>
            <person name="Miller A.N."/>
            <person name="Grigoriev I.V."/>
            <person name="Debuchy R."/>
            <person name="Gladieux P."/>
            <person name="Hiltunen Thoren M."/>
            <person name="Johannesson H."/>
        </authorList>
    </citation>
    <scope>NUCLEOTIDE SEQUENCE</scope>
    <source>
        <strain evidence="3">CBS 731.68</strain>
    </source>
</reference>
<evidence type="ECO:0000313" key="3">
    <source>
        <dbReference type="EMBL" id="KAK4118913.1"/>
    </source>
</evidence>
<keyword evidence="1" id="KW-0863">Zinc-finger</keyword>
<evidence type="ECO:0000313" key="4">
    <source>
        <dbReference type="Proteomes" id="UP001302602"/>
    </source>
</evidence>
<feature type="domain" description="CCHC-type" evidence="2">
    <location>
        <begin position="73"/>
        <end position="88"/>
    </location>
</feature>
<sequence length="101" mass="11257">QLALLKAENQSLRAANEALSKRRRIKKKRLRQGGSLTVQDGQDLQAQRDVEVQIRAETQAGSGRKPKIETRTRRCGRCGEPGHNARTCQGVAKVPEEDHSE</sequence>
<comment type="caution">
    <text evidence="3">The sequence shown here is derived from an EMBL/GenBank/DDBJ whole genome shotgun (WGS) entry which is preliminary data.</text>
</comment>
<dbReference type="GO" id="GO:0008270">
    <property type="term" value="F:zinc ion binding"/>
    <property type="evidence" value="ECO:0007669"/>
    <property type="project" value="UniProtKB-KW"/>
</dbReference>
<accession>A0AAN6YZ43</accession>
<dbReference type="InterPro" id="IPR001878">
    <property type="entry name" value="Znf_CCHC"/>
</dbReference>
<keyword evidence="4" id="KW-1185">Reference proteome</keyword>
<organism evidence="3 4">
    <name type="scientific">Parathielavia appendiculata</name>
    <dbReference type="NCBI Taxonomy" id="2587402"/>
    <lineage>
        <taxon>Eukaryota</taxon>
        <taxon>Fungi</taxon>
        <taxon>Dikarya</taxon>
        <taxon>Ascomycota</taxon>
        <taxon>Pezizomycotina</taxon>
        <taxon>Sordariomycetes</taxon>
        <taxon>Sordariomycetidae</taxon>
        <taxon>Sordariales</taxon>
        <taxon>Chaetomiaceae</taxon>
        <taxon>Parathielavia</taxon>
    </lineage>
</organism>
<feature type="non-terminal residue" evidence="3">
    <location>
        <position position="1"/>
    </location>
</feature>
<dbReference type="RefSeq" id="XP_062642686.1">
    <property type="nucleotide sequence ID" value="XM_062789629.1"/>
</dbReference>
<dbReference type="Proteomes" id="UP001302602">
    <property type="component" value="Unassembled WGS sequence"/>
</dbReference>
<dbReference type="SUPFAM" id="SSF57756">
    <property type="entry name" value="Retrovirus zinc finger-like domains"/>
    <property type="match status" value="1"/>
</dbReference>
<name>A0AAN6YZ43_9PEZI</name>
<dbReference type="InterPro" id="IPR036875">
    <property type="entry name" value="Znf_CCHC_sf"/>
</dbReference>
<dbReference type="PROSITE" id="PS50158">
    <property type="entry name" value="ZF_CCHC"/>
    <property type="match status" value="1"/>
</dbReference>
<dbReference type="GeneID" id="87826399"/>
<evidence type="ECO:0000256" key="1">
    <source>
        <dbReference type="PROSITE-ProRule" id="PRU00047"/>
    </source>
</evidence>
<keyword evidence="1" id="KW-0479">Metal-binding</keyword>
<proteinExistence type="predicted"/>
<dbReference type="AlphaFoldDB" id="A0AAN6YZ43"/>
<dbReference type="EMBL" id="MU853257">
    <property type="protein sequence ID" value="KAK4118913.1"/>
    <property type="molecule type" value="Genomic_DNA"/>
</dbReference>
<gene>
    <name evidence="3" type="ORF">N657DRAFT_582711</name>
</gene>
<reference evidence="3" key="2">
    <citation type="submission" date="2023-05" db="EMBL/GenBank/DDBJ databases">
        <authorList>
            <consortium name="Lawrence Berkeley National Laboratory"/>
            <person name="Steindorff A."/>
            <person name="Hensen N."/>
            <person name="Bonometti L."/>
            <person name="Westerberg I."/>
            <person name="Brannstrom I.O."/>
            <person name="Guillou S."/>
            <person name="Cros-Aarteil S."/>
            <person name="Calhoun S."/>
            <person name="Haridas S."/>
            <person name="Kuo A."/>
            <person name="Mondo S."/>
            <person name="Pangilinan J."/>
            <person name="Riley R."/>
            <person name="Labutti K."/>
            <person name="Andreopoulos B."/>
            <person name="Lipzen A."/>
            <person name="Chen C."/>
            <person name="Yanf M."/>
            <person name="Daum C."/>
            <person name="Ng V."/>
            <person name="Clum A."/>
            <person name="Ohm R."/>
            <person name="Martin F."/>
            <person name="Silar P."/>
            <person name="Natvig D."/>
            <person name="Lalanne C."/>
            <person name="Gautier V."/>
            <person name="Ament-Velasquez S.L."/>
            <person name="Kruys A."/>
            <person name="Hutchinson M.I."/>
            <person name="Powell A.J."/>
            <person name="Barry K."/>
            <person name="Miller A.N."/>
            <person name="Grigoriev I.V."/>
            <person name="Debuchy R."/>
            <person name="Gladieux P."/>
            <person name="Thoren M.H."/>
            <person name="Johannesson H."/>
        </authorList>
    </citation>
    <scope>NUCLEOTIDE SEQUENCE</scope>
    <source>
        <strain evidence="3">CBS 731.68</strain>
    </source>
</reference>
<protein>
    <recommendedName>
        <fullName evidence="2">CCHC-type domain-containing protein</fullName>
    </recommendedName>
</protein>
<keyword evidence="1" id="KW-0862">Zinc</keyword>
<evidence type="ECO:0000259" key="2">
    <source>
        <dbReference type="PROSITE" id="PS50158"/>
    </source>
</evidence>